<feature type="transmembrane region" description="Helical" evidence="1">
    <location>
        <begin position="192"/>
        <end position="215"/>
    </location>
</feature>
<accession>A0A0H2LQZ2</accession>
<dbReference type="Proteomes" id="UP000035170">
    <property type="component" value="Unassembled WGS sequence"/>
</dbReference>
<keyword evidence="3" id="KW-1185">Reference proteome</keyword>
<dbReference type="PATRIC" id="fig|34073.19.peg.6392"/>
<keyword evidence="1" id="KW-0812">Transmembrane</keyword>
<protein>
    <recommendedName>
        <fullName evidence="4">PepSY domain-containing protein</fullName>
    </recommendedName>
</protein>
<dbReference type="RefSeq" id="WP_053063392.1">
    <property type="nucleotide sequence ID" value="NZ_JZWI01000047.1"/>
</dbReference>
<keyword evidence="1" id="KW-1133">Transmembrane helix</keyword>
<feature type="transmembrane region" description="Helical" evidence="1">
    <location>
        <begin position="143"/>
        <end position="164"/>
    </location>
</feature>
<evidence type="ECO:0000313" key="3">
    <source>
        <dbReference type="Proteomes" id="UP000035170"/>
    </source>
</evidence>
<dbReference type="PANTHER" id="PTHR34219:SF4">
    <property type="entry name" value="PEPSY DOMAIN-CONTAINING PROTEIN"/>
    <property type="match status" value="1"/>
</dbReference>
<dbReference type="PANTHER" id="PTHR34219">
    <property type="entry name" value="IRON-REGULATED INNER MEMBRANE PROTEIN-RELATED"/>
    <property type="match status" value="1"/>
</dbReference>
<reference evidence="2 3" key="1">
    <citation type="submission" date="2015-03" db="EMBL/GenBank/DDBJ databases">
        <title>Genome sequence of Variovorax paradoxus TBEA6.</title>
        <authorList>
            <person name="Poehlein A."/>
            <person name="Schuldes J."/>
            <person name="Wuebbeler J.H."/>
            <person name="Hiessl S."/>
            <person name="Steinbuechel A."/>
            <person name="Daniel R."/>
        </authorList>
    </citation>
    <scope>NUCLEOTIDE SEQUENCE [LARGE SCALE GENOMIC DNA]</scope>
    <source>
        <strain evidence="2 3">TBEA6</strain>
    </source>
</reference>
<keyword evidence="1" id="KW-0472">Membrane</keyword>
<dbReference type="Pfam" id="PF03929">
    <property type="entry name" value="PepSY_TM"/>
    <property type="match status" value="1"/>
</dbReference>
<feature type="transmembrane region" description="Helical" evidence="1">
    <location>
        <begin position="482"/>
        <end position="502"/>
    </location>
</feature>
<feature type="transmembrane region" description="Helical" evidence="1">
    <location>
        <begin position="345"/>
        <end position="367"/>
    </location>
</feature>
<dbReference type="AlphaFoldDB" id="A0A0H2LQZ2"/>
<dbReference type="EMBL" id="JZWI01000047">
    <property type="protein sequence ID" value="KLN52659.1"/>
    <property type="molecule type" value="Genomic_DNA"/>
</dbReference>
<evidence type="ECO:0000256" key="1">
    <source>
        <dbReference type="SAM" id="Phobius"/>
    </source>
</evidence>
<name>A0A0H2LQZ2_VARPD</name>
<organism evidence="2 3">
    <name type="scientific">Variovorax paradoxus</name>
    <dbReference type="NCBI Taxonomy" id="34073"/>
    <lineage>
        <taxon>Bacteria</taxon>
        <taxon>Pseudomonadati</taxon>
        <taxon>Pseudomonadota</taxon>
        <taxon>Betaproteobacteria</taxon>
        <taxon>Burkholderiales</taxon>
        <taxon>Comamonadaceae</taxon>
        <taxon>Variovorax</taxon>
    </lineage>
</organism>
<feature type="transmembrane region" description="Helical" evidence="1">
    <location>
        <begin position="21"/>
        <end position="39"/>
    </location>
</feature>
<feature type="transmembrane region" description="Helical" evidence="1">
    <location>
        <begin position="419"/>
        <end position="438"/>
    </location>
</feature>
<proteinExistence type="predicted"/>
<evidence type="ECO:0008006" key="4">
    <source>
        <dbReference type="Google" id="ProtNLM"/>
    </source>
</evidence>
<dbReference type="InterPro" id="IPR005625">
    <property type="entry name" value="PepSY-ass_TM"/>
</dbReference>
<evidence type="ECO:0000313" key="2">
    <source>
        <dbReference type="EMBL" id="KLN52659.1"/>
    </source>
</evidence>
<feature type="transmembrane region" description="Helical" evidence="1">
    <location>
        <begin position="450"/>
        <end position="470"/>
    </location>
</feature>
<gene>
    <name evidence="2" type="ORF">VPARA_62170</name>
</gene>
<sequence>MTTAAKSLRQSMARLHTWTGLVFGWVLYAMFLTGAVSYFREEISQWMRPEVPALAQLPDPAASAAQAIASLQGLAPGASQWVIDLADERRNIVAASWRAGGGTSDGRAMLDPLSGKSLHARETTGGEFFYYFHFSLHYLPRVAARWLVGLATMFMLVAVVSGVITHKKIFTNFFTFRSGKGARSWLDAHNMLSVWVLPFHLLITYTGLITLMTLYMPWGLDSASDAAQTRQSLRAEMTALMPPGTPRGTAAPLPDVGAMVREAERRWGLGSVARLIVDHPGDAASRVKVVRSEASRVSVSPRYLAFEAPQGALRQVKDHSGPAAETRGVLYGLHMARFAGTAVRWLYFMASLAGAAMVATGLVLWTVKRRAKRADPERVPVGRRLVERLNVAAIAGLPVAMSAFLWGNRLLPAGLADRRGWEIHLFFAVWTLMLFHAGARPVRRAWTEQFGAAAVLCAALPLWNLCAGGRHLFASIREADWVFAGIELALLATAALLAAMAMKTARRAGT</sequence>
<comment type="caution">
    <text evidence="2">The sequence shown here is derived from an EMBL/GenBank/DDBJ whole genome shotgun (WGS) entry which is preliminary data.</text>
</comment>
<feature type="transmembrane region" description="Helical" evidence="1">
    <location>
        <begin position="388"/>
        <end position="407"/>
    </location>
</feature>